<dbReference type="InterPro" id="IPR012848">
    <property type="entry name" value="Aspartic_peptidase_N"/>
</dbReference>
<keyword evidence="6 9" id="KW-1015">Disulfide bond</keyword>
<keyword evidence="7" id="KW-0325">Glycoprotein</keyword>
<dbReference type="FunFam" id="2.40.70.10:FF:000044">
    <property type="entry name" value="Lysosomal aspartic protease"/>
    <property type="match status" value="1"/>
</dbReference>
<dbReference type="InterPro" id="IPR001969">
    <property type="entry name" value="Aspartic_peptidase_AS"/>
</dbReference>
<evidence type="ECO:0000313" key="14">
    <source>
        <dbReference type="Proteomes" id="UP001516400"/>
    </source>
</evidence>
<feature type="disulfide bond" evidence="9">
    <location>
        <begin position="305"/>
        <end position="342"/>
    </location>
</feature>
<feature type="domain" description="Peptidase A1" evidence="12">
    <location>
        <begin position="66"/>
        <end position="383"/>
    </location>
</feature>
<dbReference type="Gene3D" id="2.40.70.10">
    <property type="entry name" value="Acid Proteases"/>
    <property type="match status" value="3"/>
</dbReference>
<dbReference type="FunFam" id="2.40.70.10:FF:000009">
    <property type="entry name" value="Aspartic proteinase A1"/>
    <property type="match status" value="1"/>
</dbReference>
<organism evidence="13 14">
    <name type="scientific">Cryptolaemus montrouzieri</name>
    <dbReference type="NCBI Taxonomy" id="559131"/>
    <lineage>
        <taxon>Eukaryota</taxon>
        <taxon>Metazoa</taxon>
        <taxon>Ecdysozoa</taxon>
        <taxon>Arthropoda</taxon>
        <taxon>Hexapoda</taxon>
        <taxon>Insecta</taxon>
        <taxon>Pterygota</taxon>
        <taxon>Neoptera</taxon>
        <taxon>Endopterygota</taxon>
        <taxon>Coleoptera</taxon>
        <taxon>Polyphaga</taxon>
        <taxon>Cucujiformia</taxon>
        <taxon>Coccinelloidea</taxon>
        <taxon>Coccinellidae</taxon>
        <taxon>Scymninae</taxon>
        <taxon>Scymnini</taxon>
        <taxon>Cryptolaemus</taxon>
    </lineage>
</organism>
<dbReference type="InterPro" id="IPR021109">
    <property type="entry name" value="Peptidase_aspartic_dom_sf"/>
</dbReference>
<keyword evidence="2 10" id="KW-0645">Protease</keyword>
<evidence type="ECO:0000256" key="3">
    <source>
        <dbReference type="ARBA" id="ARBA00022729"/>
    </source>
</evidence>
<evidence type="ECO:0000256" key="11">
    <source>
        <dbReference type="SAM" id="SignalP"/>
    </source>
</evidence>
<dbReference type="GO" id="GO:0006508">
    <property type="term" value="P:proteolysis"/>
    <property type="evidence" value="ECO:0007669"/>
    <property type="project" value="UniProtKB-KW"/>
</dbReference>
<dbReference type="AlphaFoldDB" id="A0ABD2ND31"/>
<dbReference type="GO" id="GO:0004190">
    <property type="term" value="F:aspartic-type endopeptidase activity"/>
    <property type="evidence" value="ECO:0007669"/>
    <property type="project" value="UniProtKB-KW"/>
</dbReference>
<dbReference type="PROSITE" id="PS51767">
    <property type="entry name" value="PEPTIDASE_A1"/>
    <property type="match status" value="1"/>
</dbReference>
<reference evidence="13 14" key="1">
    <citation type="journal article" date="2021" name="BMC Biol.">
        <title>Horizontally acquired antibacterial genes associated with adaptive radiation of ladybird beetles.</title>
        <authorList>
            <person name="Li H.S."/>
            <person name="Tang X.F."/>
            <person name="Huang Y.H."/>
            <person name="Xu Z.Y."/>
            <person name="Chen M.L."/>
            <person name="Du X.Y."/>
            <person name="Qiu B.Y."/>
            <person name="Chen P.T."/>
            <person name="Zhang W."/>
            <person name="Slipinski A."/>
            <person name="Escalona H.E."/>
            <person name="Waterhouse R.M."/>
            <person name="Zwick A."/>
            <person name="Pang H."/>
        </authorList>
    </citation>
    <scope>NUCLEOTIDE SEQUENCE [LARGE SCALE GENOMIC DNA]</scope>
    <source>
        <strain evidence="13">SYSU2018</strain>
    </source>
</reference>
<feature type="active site" evidence="8">
    <location>
        <position position="84"/>
    </location>
</feature>
<feature type="disulfide bond" evidence="9">
    <location>
        <begin position="261"/>
        <end position="265"/>
    </location>
</feature>
<dbReference type="Proteomes" id="UP001516400">
    <property type="component" value="Unassembled WGS sequence"/>
</dbReference>
<evidence type="ECO:0000256" key="4">
    <source>
        <dbReference type="ARBA" id="ARBA00022750"/>
    </source>
</evidence>
<dbReference type="SUPFAM" id="SSF50630">
    <property type="entry name" value="Acid proteases"/>
    <property type="match status" value="1"/>
</dbReference>
<dbReference type="InterPro" id="IPR033121">
    <property type="entry name" value="PEPTIDASE_A1"/>
</dbReference>
<gene>
    <name evidence="13" type="ORF">HHI36_011958</name>
</gene>
<evidence type="ECO:0000259" key="12">
    <source>
        <dbReference type="PROSITE" id="PS51767"/>
    </source>
</evidence>
<name>A0ABD2ND31_9CUCU</name>
<feature type="chain" id="PRO_5044862605" description="Peptidase A1 domain-containing protein" evidence="11">
    <location>
        <begin position="20"/>
        <end position="386"/>
    </location>
</feature>
<evidence type="ECO:0000256" key="6">
    <source>
        <dbReference type="ARBA" id="ARBA00023157"/>
    </source>
</evidence>
<evidence type="ECO:0000256" key="7">
    <source>
        <dbReference type="ARBA" id="ARBA00023180"/>
    </source>
</evidence>
<evidence type="ECO:0000313" key="13">
    <source>
        <dbReference type="EMBL" id="KAL3276586.1"/>
    </source>
</evidence>
<proteinExistence type="inferred from homology"/>
<dbReference type="PRINTS" id="PR00792">
    <property type="entry name" value="PEPSIN"/>
</dbReference>
<keyword evidence="14" id="KW-1185">Reference proteome</keyword>
<dbReference type="EMBL" id="JABFTP020000103">
    <property type="protein sequence ID" value="KAL3276586.1"/>
    <property type="molecule type" value="Genomic_DNA"/>
</dbReference>
<keyword evidence="3 11" id="KW-0732">Signal</keyword>
<keyword evidence="4 10" id="KW-0064">Aspartyl protease</keyword>
<accession>A0ABD2ND31</accession>
<dbReference type="Pfam" id="PF00026">
    <property type="entry name" value="Asp"/>
    <property type="match status" value="1"/>
</dbReference>
<feature type="signal peptide" evidence="11">
    <location>
        <begin position="1"/>
        <end position="19"/>
    </location>
</feature>
<dbReference type="PANTHER" id="PTHR47966">
    <property type="entry name" value="BETA-SITE APP-CLEAVING ENZYME, ISOFORM A-RELATED"/>
    <property type="match status" value="1"/>
</dbReference>
<comment type="caution">
    <text evidence="13">The sequence shown here is derived from an EMBL/GenBank/DDBJ whole genome shotgun (WGS) entry which is preliminary data.</text>
</comment>
<sequence length="386" mass="41916">MVKLHVLFTICLVLGVVSSELVRVPLHKFKSPRKTLKQYGDPLKSLQHKYGLKSSEILANYLDAQYYGEISIGTPPQKFNVVFDTGSSNLWVPSSQCSLLSAACLNHNKYHSGQSVTYQKNGTKFEIAYGSGSLSGFLSTDNVDINGLKVVSQTFAEATMEPGLAFVVGKFDGILGLGYSTISVDDVVPVFDNIVAQNLVDQPVFSFYLNRNPDAEVGGEIIFGGSDPAYYSGDFTYLPVDRKGYWQFKMDGVKAVSETVCNGGCEAIADTGTSLLTGPSKDIRTLNKAIGAIEVPLTGEYIIPCDRIDDLPNVEFILGGKSFVLEGKDYVLVEEENGEKSCLSGFMGMDIEPPAGPLWILGDVFIGKFYTEFDLGNNRVGFASTP</sequence>
<evidence type="ECO:0000256" key="9">
    <source>
        <dbReference type="PIRSR" id="PIRSR601461-2"/>
    </source>
</evidence>
<keyword evidence="5 10" id="KW-0378">Hydrolase</keyword>
<dbReference type="PROSITE" id="PS00141">
    <property type="entry name" value="ASP_PROTEASE"/>
    <property type="match status" value="2"/>
</dbReference>
<comment type="similarity">
    <text evidence="1 10">Belongs to the peptidase A1 family.</text>
</comment>
<feature type="active site" evidence="8">
    <location>
        <position position="270"/>
    </location>
</feature>
<evidence type="ECO:0000256" key="10">
    <source>
        <dbReference type="RuleBase" id="RU000454"/>
    </source>
</evidence>
<dbReference type="Pfam" id="PF07966">
    <property type="entry name" value="A1_Propeptide"/>
    <property type="match status" value="1"/>
</dbReference>
<dbReference type="PANTHER" id="PTHR47966:SF51">
    <property type="entry name" value="BETA-SITE APP-CLEAVING ENZYME, ISOFORM A-RELATED"/>
    <property type="match status" value="1"/>
</dbReference>
<protein>
    <recommendedName>
        <fullName evidence="12">Peptidase A1 domain-containing protein</fullName>
    </recommendedName>
</protein>
<dbReference type="FunFam" id="2.60.40.1960:FF:000001">
    <property type="entry name" value="Cathepsin D"/>
    <property type="match status" value="1"/>
</dbReference>
<evidence type="ECO:0000256" key="8">
    <source>
        <dbReference type="PIRSR" id="PIRSR601461-1"/>
    </source>
</evidence>
<evidence type="ECO:0000256" key="1">
    <source>
        <dbReference type="ARBA" id="ARBA00007447"/>
    </source>
</evidence>
<feature type="disulfide bond" evidence="9">
    <location>
        <begin position="97"/>
        <end position="104"/>
    </location>
</feature>
<dbReference type="InterPro" id="IPR001461">
    <property type="entry name" value="Aspartic_peptidase_A1"/>
</dbReference>
<evidence type="ECO:0000256" key="2">
    <source>
        <dbReference type="ARBA" id="ARBA00022670"/>
    </source>
</evidence>
<evidence type="ECO:0000256" key="5">
    <source>
        <dbReference type="ARBA" id="ARBA00022801"/>
    </source>
</evidence>